<accession>A0A9X9QEY8</accession>
<dbReference type="Proteomes" id="UP000324639">
    <property type="component" value="Chromosome Bgt_-08"/>
</dbReference>
<evidence type="ECO:0000313" key="3">
    <source>
        <dbReference type="Proteomes" id="UP000324639"/>
    </source>
</evidence>
<feature type="signal peptide" evidence="1">
    <location>
        <begin position="1"/>
        <end position="15"/>
    </location>
</feature>
<organism evidence="2 3">
    <name type="scientific">Blumeria graminis f. sp. tritici</name>
    <dbReference type="NCBI Taxonomy" id="62690"/>
    <lineage>
        <taxon>Eukaryota</taxon>
        <taxon>Fungi</taxon>
        <taxon>Dikarya</taxon>
        <taxon>Ascomycota</taxon>
        <taxon>Pezizomycotina</taxon>
        <taxon>Leotiomycetes</taxon>
        <taxon>Erysiphales</taxon>
        <taxon>Erysiphaceae</taxon>
        <taxon>Blumeria</taxon>
    </lineage>
</organism>
<feature type="chain" id="PRO_5040887277" evidence="1">
    <location>
        <begin position="16"/>
        <end position="78"/>
    </location>
</feature>
<gene>
    <name evidence="2" type="ORF">BGT96224V316_LOCUS6288</name>
</gene>
<reference evidence="2 3" key="1">
    <citation type="submission" date="2018-08" db="EMBL/GenBank/DDBJ databases">
        <authorList>
            <person name="Muller C M."/>
        </authorList>
    </citation>
    <scope>NUCLEOTIDE SEQUENCE [LARGE SCALE GENOMIC DNA]</scope>
</reference>
<dbReference type="EMBL" id="LR026991">
    <property type="protein sequence ID" value="VDB91178.1"/>
    <property type="molecule type" value="Genomic_DNA"/>
</dbReference>
<evidence type="ECO:0000256" key="1">
    <source>
        <dbReference type="SAM" id="SignalP"/>
    </source>
</evidence>
<keyword evidence="1" id="KW-0732">Signal</keyword>
<protein>
    <submittedName>
        <fullName evidence="2">BgtTE-56089</fullName>
    </submittedName>
</protein>
<sequence length="78" mass="9158">MLSWWLLAQFPRWEAFIGRIWPLRLLPHFHVVPSGLVPTLFLPELAQIIRETFVLPRGWSRTCPCSVHLSHVDYPSTH</sequence>
<proteinExistence type="predicted"/>
<evidence type="ECO:0000313" key="2">
    <source>
        <dbReference type="EMBL" id="VDB91178.1"/>
    </source>
</evidence>
<dbReference type="AlphaFoldDB" id="A0A9X9QEY8"/>
<name>A0A9X9QEY8_BLUGR</name>
<keyword evidence="3" id="KW-1185">Reference proteome</keyword>